<feature type="region of interest" description="Disordered" evidence="1">
    <location>
        <begin position="40"/>
        <end position="61"/>
    </location>
</feature>
<evidence type="ECO:0000256" key="2">
    <source>
        <dbReference type="SAM" id="Phobius"/>
    </source>
</evidence>
<feature type="compositionally biased region" description="Basic and acidic residues" evidence="1">
    <location>
        <begin position="40"/>
        <end position="50"/>
    </location>
</feature>
<evidence type="ECO:0000313" key="3">
    <source>
        <dbReference type="EMBL" id="QHT17763.1"/>
    </source>
</evidence>
<reference evidence="3" key="1">
    <citation type="journal article" date="2020" name="Nature">
        <title>Giant virus diversity and host interactions through global metagenomics.</title>
        <authorList>
            <person name="Schulz F."/>
            <person name="Roux S."/>
            <person name="Paez-Espino D."/>
            <person name="Jungbluth S."/>
            <person name="Walsh D.A."/>
            <person name="Denef V.J."/>
            <person name="McMahon K.D."/>
            <person name="Konstantinidis K.T."/>
            <person name="Eloe-Fadrosh E.A."/>
            <person name="Kyrpides N.C."/>
            <person name="Woyke T."/>
        </authorList>
    </citation>
    <scope>NUCLEOTIDE SEQUENCE</scope>
    <source>
        <strain evidence="3">GVMAG-M-3300023174-30</strain>
    </source>
</reference>
<evidence type="ECO:0000256" key="1">
    <source>
        <dbReference type="SAM" id="MobiDB-lite"/>
    </source>
</evidence>
<keyword evidence="2" id="KW-1133">Transmembrane helix</keyword>
<dbReference type="AlphaFoldDB" id="A0A6C0DMI5"/>
<dbReference type="EMBL" id="MN739644">
    <property type="protein sequence ID" value="QHT17763.1"/>
    <property type="molecule type" value="Genomic_DNA"/>
</dbReference>
<accession>A0A6C0DMI5</accession>
<name>A0A6C0DMI5_9ZZZZ</name>
<sequence>MSYYNNILSLFSLVMALAILFIVLFGCQYKRYRHYEGFQDIKTDEKKEPTPKTSPPAKNDLSHFENKLMEGLSDGTVSTKDLETMIKKEEFTQENLENMINYIEKFKGNNGLD</sequence>
<organism evidence="3">
    <name type="scientific">viral metagenome</name>
    <dbReference type="NCBI Taxonomy" id="1070528"/>
    <lineage>
        <taxon>unclassified sequences</taxon>
        <taxon>metagenomes</taxon>
        <taxon>organismal metagenomes</taxon>
    </lineage>
</organism>
<keyword evidence="2" id="KW-0812">Transmembrane</keyword>
<feature type="transmembrane region" description="Helical" evidence="2">
    <location>
        <begin position="6"/>
        <end position="27"/>
    </location>
</feature>
<keyword evidence="2" id="KW-0472">Membrane</keyword>
<protein>
    <submittedName>
        <fullName evidence="3">Uncharacterized protein</fullName>
    </submittedName>
</protein>
<proteinExistence type="predicted"/>